<dbReference type="VEuPathDB" id="FungiDB:FPRO_02898"/>
<feature type="chain" id="PRO_5013267640" evidence="1">
    <location>
        <begin position="18"/>
        <end position="113"/>
    </location>
</feature>
<proteinExistence type="predicted"/>
<dbReference type="EMBL" id="FJOF01000002">
    <property type="protein sequence ID" value="CZR36842.1"/>
    <property type="molecule type" value="Genomic_DNA"/>
</dbReference>
<comment type="caution">
    <text evidence="2">The sequence shown here is derived from an EMBL/GenBank/DDBJ whole genome shotgun (WGS) entry which is preliminary data.</text>
</comment>
<dbReference type="GeneID" id="42047783"/>
<protein>
    <submittedName>
        <fullName evidence="2">Uncharacterized protein</fullName>
    </submittedName>
</protein>
<accession>A0A1L7V9E4</accession>
<dbReference type="RefSeq" id="XP_031077435.1">
    <property type="nucleotide sequence ID" value="XM_031226950.1"/>
</dbReference>
<evidence type="ECO:0000313" key="3">
    <source>
        <dbReference type="Proteomes" id="UP000183971"/>
    </source>
</evidence>
<name>A0A1L7V9E4_FUSPR</name>
<gene>
    <name evidence="2" type="ORF">FPRO_02898</name>
</gene>
<reference evidence="3" key="1">
    <citation type="journal article" date="2016" name="Genome Biol. Evol.">
        <title>Comparative 'omics' of the Fusarium fujikuroi species complex highlights differences in genetic potential and metabolite synthesis.</title>
        <authorList>
            <person name="Niehaus E.-M."/>
            <person name="Muensterkoetter M."/>
            <person name="Proctor R.H."/>
            <person name="Brown D.W."/>
            <person name="Sharon A."/>
            <person name="Idan Y."/>
            <person name="Oren-Young L."/>
            <person name="Sieber C.M."/>
            <person name="Novak O."/>
            <person name="Pencik A."/>
            <person name="Tarkowska D."/>
            <person name="Hromadova K."/>
            <person name="Freeman S."/>
            <person name="Maymon M."/>
            <person name="Elazar M."/>
            <person name="Youssef S.A."/>
            <person name="El-Shabrawy E.S.M."/>
            <person name="Shalaby A.B.A."/>
            <person name="Houterman P."/>
            <person name="Brock N.L."/>
            <person name="Burkhardt I."/>
            <person name="Tsavkelova E.A."/>
            <person name="Dickschat J.S."/>
            <person name="Galuszka P."/>
            <person name="Gueldener U."/>
            <person name="Tudzynski B."/>
        </authorList>
    </citation>
    <scope>NUCLEOTIDE SEQUENCE [LARGE SCALE GENOMIC DNA]</scope>
    <source>
        <strain evidence="3">ET1</strain>
    </source>
</reference>
<sequence length="113" mass="12800">MSVLSLQVWLTPYLVLATPGLGQEHYTYVTAVRKVFAGYQCLLRGAFQLPGRGQDVLDFLDYNLKTHINWAGRSTVFLQGIRESWNRPEVFEASDVDHIRDQKIGELSALNTS</sequence>
<keyword evidence="3" id="KW-1185">Reference proteome</keyword>
<organism evidence="2 3">
    <name type="scientific">Fusarium proliferatum (strain ET1)</name>
    <name type="common">Orchid endophyte fungus</name>
    <dbReference type="NCBI Taxonomy" id="1227346"/>
    <lineage>
        <taxon>Eukaryota</taxon>
        <taxon>Fungi</taxon>
        <taxon>Dikarya</taxon>
        <taxon>Ascomycota</taxon>
        <taxon>Pezizomycotina</taxon>
        <taxon>Sordariomycetes</taxon>
        <taxon>Hypocreomycetidae</taxon>
        <taxon>Hypocreales</taxon>
        <taxon>Nectriaceae</taxon>
        <taxon>Fusarium</taxon>
        <taxon>Fusarium fujikuroi species complex</taxon>
    </lineage>
</organism>
<dbReference type="AlphaFoldDB" id="A0A1L7V9E4"/>
<feature type="signal peptide" evidence="1">
    <location>
        <begin position="1"/>
        <end position="17"/>
    </location>
</feature>
<evidence type="ECO:0000313" key="2">
    <source>
        <dbReference type="EMBL" id="CZR36842.1"/>
    </source>
</evidence>
<keyword evidence="1" id="KW-0732">Signal</keyword>
<dbReference type="Proteomes" id="UP000183971">
    <property type="component" value="Unassembled WGS sequence"/>
</dbReference>
<evidence type="ECO:0000256" key="1">
    <source>
        <dbReference type="SAM" id="SignalP"/>
    </source>
</evidence>